<keyword evidence="3" id="KW-0804">Transcription</keyword>
<evidence type="ECO:0000256" key="4">
    <source>
        <dbReference type="ARBA" id="ARBA00023242"/>
    </source>
</evidence>
<feature type="compositionally biased region" description="Polar residues" evidence="5">
    <location>
        <begin position="181"/>
        <end position="194"/>
    </location>
</feature>
<dbReference type="EMBL" id="PNBA02000021">
    <property type="protein sequence ID" value="KAG6387486.1"/>
    <property type="molecule type" value="Genomic_DNA"/>
</dbReference>
<proteinExistence type="predicted"/>
<dbReference type="GO" id="GO:0005666">
    <property type="term" value="C:RNA polymerase III complex"/>
    <property type="evidence" value="ECO:0007669"/>
    <property type="project" value="InterPro"/>
</dbReference>
<evidence type="ECO:0000313" key="6">
    <source>
        <dbReference type="EMBL" id="KAG6387486.1"/>
    </source>
</evidence>
<feature type="region of interest" description="Disordered" evidence="5">
    <location>
        <begin position="151"/>
        <end position="202"/>
    </location>
</feature>
<evidence type="ECO:0008006" key="8">
    <source>
        <dbReference type="Google" id="ProtNLM"/>
    </source>
</evidence>
<feature type="compositionally biased region" description="Low complexity" evidence="5">
    <location>
        <begin position="164"/>
        <end position="177"/>
    </location>
</feature>
<comment type="subcellular location">
    <subcellularLocation>
        <location evidence="1">Nucleus</location>
    </subcellularLocation>
</comment>
<dbReference type="Pfam" id="PF05132">
    <property type="entry name" value="RNA_pol_Rpc4"/>
    <property type="match status" value="1"/>
</dbReference>
<dbReference type="PANTHER" id="PTHR13408:SF0">
    <property type="entry name" value="DNA-DIRECTED RNA POLYMERASE III SUBUNIT RPC4"/>
    <property type="match status" value="1"/>
</dbReference>
<name>A0A8X8W3Q0_SALSN</name>
<evidence type="ECO:0000256" key="3">
    <source>
        <dbReference type="ARBA" id="ARBA00023163"/>
    </source>
</evidence>
<organism evidence="6">
    <name type="scientific">Salvia splendens</name>
    <name type="common">Scarlet sage</name>
    <dbReference type="NCBI Taxonomy" id="180675"/>
    <lineage>
        <taxon>Eukaryota</taxon>
        <taxon>Viridiplantae</taxon>
        <taxon>Streptophyta</taxon>
        <taxon>Embryophyta</taxon>
        <taxon>Tracheophyta</taxon>
        <taxon>Spermatophyta</taxon>
        <taxon>Magnoliopsida</taxon>
        <taxon>eudicotyledons</taxon>
        <taxon>Gunneridae</taxon>
        <taxon>Pentapetalae</taxon>
        <taxon>asterids</taxon>
        <taxon>lamiids</taxon>
        <taxon>Lamiales</taxon>
        <taxon>Lamiaceae</taxon>
        <taxon>Nepetoideae</taxon>
        <taxon>Mentheae</taxon>
        <taxon>Salviinae</taxon>
        <taxon>Salvia</taxon>
        <taxon>Salvia subgen. Calosphace</taxon>
        <taxon>core Calosphace</taxon>
    </lineage>
</organism>
<comment type="caution">
    <text evidence="6">The sequence shown here is derived from an EMBL/GenBank/DDBJ whole genome shotgun (WGS) entry which is preliminary data.</text>
</comment>
<protein>
    <recommendedName>
        <fullName evidence="8">DNA-directed RNA polymerase III subunit RPC4</fullName>
    </recommendedName>
</protein>
<reference evidence="6" key="1">
    <citation type="submission" date="2018-01" db="EMBL/GenBank/DDBJ databases">
        <authorList>
            <person name="Mao J.F."/>
        </authorList>
    </citation>
    <scope>NUCLEOTIDE SEQUENCE</scope>
    <source>
        <strain evidence="6">Huo1</strain>
        <tissue evidence="6">Leaf</tissue>
    </source>
</reference>
<keyword evidence="7" id="KW-1185">Reference proteome</keyword>
<gene>
    <name evidence="6" type="ORF">SASPL_152676</name>
</gene>
<evidence type="ECO:0000256" key="2">
    <source>
        <dbReference type="ARBA" id="ARBA00022478"/>
    </source>
</evidence>
<keyword evidence="4" id="KW-0539">Nucleus</keyword>
<evidence type="ECO:0000256" key="1">
    <source>
        <dbReference type="ARBA" id="ARBA00004123"/>
    </source>
</evidence>
<evidence type="ECO:0000256" key="5">
    <source>
        <dbReference type="SAM" id="MobiDB-lite"/>
    </source>
</evidence>
<keyword evidence="2" id="KW-0240">DNA-directed RNA polymerase</keyword>
<dbReference type="GO" id="GO:0042797">
    <property type="term" value="P:tRNA transcription by RNA polymerase III"/>
    <property type="evidence" value="ECO:0007669"/>
    <property type="project" value="TreeGrafter"/>
</dbReference>
<dbReference type="InterPro" id="IPR007811">
    <property type="entry name" value="RPC4"/>
</dbReference>
<reference evidence="6" key="2">
    <citation type="submission" date="2020-08" db="EMBL/GenBank/DDBJ databases">
        <title>Plant Genome Project.</title>
        <authorList>
            <person name="Zhang R.-G."/>
        </authorList>
    </citation>
    <scope>NUCLEOTIDE SEQUENCE</scope>
    <source>
        <strain evidence="6">Huo1</strain>
        <tissue evidence="6">Leaf</tissue>
    </source>
</reference>
<dbReference type="Proteomes" id="UP000298416">
    <property type="component" value="Unassembled WGS sequence"/>
</dbReference>
<accession>A0A8X8W3Q0</accession>
<dbReference type="AlphaFoldDB" id="A0A8X8W3Q0"/>
<evidence type="ECO:0000313" key="7">
    <source>
        <dbReference type="Proteomes" id="UP000298416"/>
    </source>
</evidence>
<sequence>MLSSSFGCFYRIRNPQFQRPLSRCQLWIQTVQKGFINMFQSLKLGNPFQLQCTLNGLYFHFLCIILKIDVGMNFAVAMMAERSDSLPTEFPPLHCYNMGKIVVLAYQCISEGHLAKPGAKVEKKCNLFSDIALACTPVQVAFSHSVKSSTITGSSRQRQRADDGSSSSYSEASTTGEMQDHFTSTSSARTQGVTDNIVDETGGATVKKKKEYRAPWDYNSLYPTELPLMKPHSGNPEILDKAEFEEAKEYDEKSLNSASILGLLEKDDTPRMLVFKFPPNLPVGRAPGYANRRETDDNLSAVEKSVRIGKGKEKVMVGSVAKGKEIAGSFIMSGSPRKKDTSLEEFPEGYMGKMLVYKSGAVKFKLGGIMYNVSSGTACTFHQNVMAVNIKDKRCCNLGGPDMTAVVTPNIDSLLSSQMD</sequence>
<dbReference type="PANTHER" id="PTHR13408">
    <property type="entry name" value="DNA-DIRECTED RNA POLYMERASE III"/>
    <property type="match status" value="1"/>
</dbReference>
<dbReference type="GO" id="GO:0003677">
    <property type="term" value="F:DNA binding"/>
    <property type="evidence" value="ECO:0007669"/>
    <property type="project" value="InterPro"/>
</dbReference>